<proteinExistence type="inferred from homology"/>
<accession>A0ABX0SB03</accession>
<dbReference type="Gene3D" id="3.30.1330.40">
    <property type="entry name" value="RutC-like"/>
    <property type="match status" value="1"/>
</dbReference>
<name>A0ABX0SB03_9ACTN</name>
<dbReference type="InterPro" id="IPR035959">
    <property type="entry name" value="RutC-like_sf"/>
</dbReference>
<comment type="caution">
    <text evidence="2">The sequence shown here is derived from an EMBL/GenBank/DDBJ whole genome shotgun (WGS) entry which is preliminary data.</text>
</comment>
<dbReference type="RefSeq" id="WP_167163921.1">
    <property type="nucleotide sequence ID" value="NZ_BAAAOO010000012.1"/>
</dbReference>
<sequence length="144" mass="15317">MDKRSVPFGDAMGMEVAFSNAIEVPISPDTSLIWVAGQIAFDEAGHLVGVGDIAAQTEQAIANIRAILARFGGDLSDVTNVLVFVTTLEGLAEVHRVRLAHFSEPFPASTLVQVGALVHPDALIEIQAQAVVRRDPAVGRQHPD</sequence>
<dbReference type="EMBL" id="JAAMOZ010000001">
    <property type="protein sequence ID" value="NIH55509.1"/>
    <property type="molecule type" value="Genomic_DNA"/>
</dbReference>
<dbReference type="PANTHER" id="PTHR11803:SF58">
    <property type="entry name" value="PROTEIN HMF1-RELATED"/>
    <property type="match status" value="1"/>
</dbReference>
<dbReference type="Pfam" id="PF01042">
    <property type="entry name" value="Ribonuc_L-PSP"/>
    <property type="match status" value="1"/>
</dbReference>
<gene>
    <name evidence="2" type="ORF">FB473_000154</name>
</gene>
<dbReference type="PANTHER" id="PTHR11803">
    <property type="entry name" value="2-IMINOBUTANOATE/2-IMINOPROPANOATE DEAMINASE RIDA"/>
    <property type="match status" value="1"/>
</dbReference>
<evidence type="ECO:0000256" key="1">
    <source>
        <dbReference type="ARBA" id="ARBA00010552"/>
    </source>
</evidence>
<comment type="similarity">
    <text evidence="1">Belongs to the RutC family.</text>
</comment>
<keyword evidence="3" id="KW-1185">Reference proteome</keyword>
<dbReference type="Proteomes" id="UP000749311">
    <property type="component" value="Unassembled WGS sequence"/>
</dbReference>
<dbReference type="SUPFAM" id="SSF55298">
    <property type="entry name" value="YjgF-like"/>
    <property type="match status" value="1"/>
</dbReference>
<evidence type="ECO:0000313" key="2">
    <source>
        <dbReference type="EMBL" id="NIH55509.1"/>
    </source>
</evidence>
<evidence type="ECO:0000313" key="3">
    <source>
        <dbReference type="Proteomes" id="UP000749311"/>
    </source>
</evidence>
<protein>
    <submittedName>
        <fullName evidence="2">Enamine deaminase RidA (YjgF/YER057c/UK114 family)</fullName>
    </submittedName>
</protein>
<dbReference type="CDD" id="cd00448">
    <property type="entry name" value="YjgF_YER057c_UK114_family"/>
    <property type="match status" value="1"/>
</dbReference>
<reference evidence="2 3" key="1">
    <citation type="submission" date="2020-02" db="EMBL/GenBank/DDBJ databases">
        <title>Sequencing the genomes of 1000 actinobacteria strains.</title>
        <authorList>
            <person name="Klenk H.-P."/>
        </authorList>
    </citation>
    <scope>NUCLEOTIDE SEQUENCE [LARGE SCALE GENOMIC DNA]</scope>
    <source>
        <strain evidence="2 3">DSM 19609</strain>
    </source>
</reference>
<dbReference type="InterPro" id="IPR006175">
    <property type="entry name" value="YjgF/YER057c/UK114"/>
</dbReference>
<organism evidence="2 3">
    <name type="scientific">Brooklawnia cerclae</name>
    <dbReference type="NCBI Taxonomy" id="349934"/>
    <lineage>
        <taxon>Bacteria</taxon>
        <taxon>Bacillati</taxon>
        <taxon>Actinomycetota</taxon>
        <taxon>Actinomycetes</taxon>
        <taxon>Propionibacteriales</taxon>
        <taxon>Propionibacteriaceae</taxon>
        <taxon>Brooklawnia</taxon>
    </lineage>
</organism>